<proteinExistence type="predicted"/>
<protein>
    <recommendedName>
        <fullName evidence="7">Zn(2)-C6 fungal-type domain-containing protein</fullName>
    </recommendedName>
</protein>
<name>A0A1L9SSQ4_9EURO</name>
<keyword evidence="5" id="KW-0539">Nucleus</keyword>
<keyword evidence="9" id="KW-1185">Reference proteome</keyword>
<evidence type="ECO:0000256" key="5">
    <source>
        <dbReference type="ARBA" id="ARBA00023242"/>
    </source>
</evidence>
<feature type="compositionally biased region" description="Low complexity" evidence="6">
    <location>
        <begin position="101"/>
        <end position="115"/>
    </location>
</feature>
<dbReference type="Pfam" id="PF04082">
    <property type="entry name" value="Fungal_trans"/>
    <property type="match status" value="1"/>
</dbReference>
<dbReference type="SUPFAM" id="SSF57701">
    <property type="entry name" value="Zn2/Cys6 DNA-binding domain"/>
    <property type="match status" value="1"/>
</dbReference>
<accession>A0A1L9SSQ4</accession>
<keyword evidence="3" id="KW-0238">DNA-binding</keyword>
<dbReference type="STRING" id="1073090.A0A1L9SSQ4"/>
<gene>
    <name evidence="8" type="ORF">ASPZODRAFT_58444</name>
</gene>
<evidence type="ECO:0000256" key="2">
    <source>
        <dbReference type="ARBA" id="ARBA00023015"/>
    </source>
</evidence>
<dbReference type="GO" id="GO:0003677">
    <property type="term" value="F:DNA binding"/>
    <property type="evidence" value="ECO:0007669"/>
    <property type="project" value="UniProtKB-KW"/>
</dbReference>
<dbReference type="OrthoDB" id="103819at2759"/>
<dbReference type="GeneID" id="34615232"/>
<dbReference type="PROSITE" id="PS50048">
    <property type="entry name" value="ZN2_CY6_FUNGAL_2"/>
    <property type="match status" value="1"/>
</dbReference>
<dbReference type="AlphaFoldDB" id="A0A1L9SSQ4"/>
<organism evidence="8 9">
    <name type="scientific">Penicilliopsis zonata CBS 506.65</name>
    <dbReference type="NCBI Taxonomy" id="1073090"/>
    <lineage>
        <taxon>Eukaryota</taxon>
        <taxon>Fungi</taxon>
        <taxon>Dikarya</taxon>
        <taxon>Ascomycota</taxon>
        <taxon>Pezizomycotina</taxon>
        <taxon>Eurotiomycetes</taxon>
        <taxon>Eurotiomycetidae</taxon>
        <taxon>Eurotiales</taxon>
        <taxon>Aspergillaceae</taxon>
        <taxon>Penicilliopsis</taxon>
    </lineage>
</organism>
<feature type="domain" description="Zn(2)-C6 fungal-type" evidence="7">
    <location>
        <begin position="20"/>
        <end position="47"/>
    </location>
</feature>
<dbReference type="CDD" id="cd00067">
    <property type="entry name" value="GAL4"/>
    <property type="match status" value="1"/>
</dbReference>
<evidence type="ECO:0000259" key="7">
    <source>
        <dbReference type="PROSITE" id="PS50048"/>
    </source>
</evidence>
<dbReference type="Proteomes" id="UP000184188">
    <property type="component" value="Unassembled WGS sequence"/>
</dbReference>
<dbReference type="EMBL" id="KV878337">
    <property type="protein sequence ID" value="OJJ50225.1"/>
    <property type="molecule type" value="Genomic_DNA"/>
</dbReference>
<reference evidence="9" key="1">
    <citation type="journal article" date="2017" name="Genome Biol.">
        <title>Comparative genomics reveals high biological diversity and specific adaptations in the industrially and medically important fungal genus Aspergillus.</title>
        <authorList>
            <person name="de Vries R.P."/>
            <person name="Riley R."/>
            <person name="Wiebenga A."/>
            <person name="Aguilar-Osorio G."/>
            <person name="Amillis S."/>
            <person name="Uchima C.A."/>
            <person name="Anderluh G."/>
            <person name="Asadollahi M."/>
            <person name="Askin M."/>
            <person name="Barry K."/>
            <person name="Battaglia E."/>
            <person name="Bayram O."/>
            <person name="Benocci T."/>
            <person name="Braus-Stromeyer S.A."/>
            <person name="Caldana C."/>
            <person name="Canovas D."/>
            <person name="Cerqueira G.C."/>
            <person name="Chen F."/>
            <person name="Chen W."/>
            <person name="Choi C."/>
            <person name="Clum A."/>
            <person name="Dos Santos R.A."/>
            <person name="Damasio A.R."/>
            <person name="Diallinas G."/>
            <person name="Emri T."/>
            <person name="Fekete E."/>
            <person name="Flipphi M."/>
            <person name="Freyberg S."/>
            <person name="Gallo A."/>
            <person name="Gournas C."/>
            <person name="Habgood R."/>
            <person name="Hainaut M."/>
            <person name="Harispe M.L."/>
            <person name="Henrissat B."/>
            <person name="Hilden K.S."/>
            <person name="Hope R."/>
            <person name="Hossain A."/>
            <person name="Karabika E."/>
            <person name="Karaffa L."/>
            <person name="Karanyi Z."/>
            <person name="Krasevec N."/>
            <person name="Kuo A."/>
            <person name="Kusch H."/>
            <person name="LaButti K."/>
            <person name="Lagendijk E.L."/>
            <person name="Lapidus A."/>
            <person name="Levasseur A."/>
            <person name="Lindquist E."/>
            <person name="Lipzen A."/>
            <person name="Logrieco A.F."/>
            <person name="MacCabe A."/>
            <person name="Maekelae M.R."/>
            <person name="Malavazi I."/>
            <person name="Melin P."/>
            <person name="Meyer V."/>
            <person name="Mielnichuk N."/>
            <person name="Miskei M."/>
            <person name="Molnar A.P."/>
            <person name="Mule G."/>
            <person name="Ngan C.Y."/>
            <person name="Orejas M."/>
            <person name="Orosz E."/>
            <person name="Ouedraogo J.P."/>
            <person name="Overkamp K.M."/>
            <person name="Park H.-S."/>
            <person name="Perrone G."/>
            <person name="Piumi F."/>
            <person name="Punt P.J."/>
            <person name="Ram A.F."/>
            <person name="Ramon A."/>
            <person name="Rauscher S."/>
            <person name="Record E."/>
            <person name="Riano-Pachon D.M."/>
            <person name="Robert V."/>
            <person name="Roehrig J."/>
            <person name="Ruller R."/>
            <person name="Salamov A."/>
            <person name="Salih N.S."/>
            <person name="Samson R.A."/>
            <person name="Sandor E."/>
            <person name="Sanguinetti M."/>
            <person name="Schuetze T."/>
            <person name="Sepcic K."/>
            <person name="Shelest E."/>
            <person name="Sherlock G."/>
            <person name="Sophianopoulou V."/>
            <person name="Squina F.M."/>
            <person name="Sun H."/>
            <person name="Susca A."/>
            <person name="Todd R.B."/>
            <person name="Tsang A."/>
            <person name="Unkles S.E."/>
            <person name="van de Wiele N."/>
            <person name="van Rossen-Uffink D."/>
            <person name="Oliveira J.V."/>
            <person name="Vesth T.C."/>
            <person name="Visser J."/>
            <person name="Yu J.-H."/>
            <person name="Zhou M."/>
            <person name="Andersen M.R."/>
            <person name="Archer D.B."/>
            <person name="Baker S.E."/>
            <person name="Benoit I."/>
            <person name="Brakhage A.A."/>
            <person name="Braus G.H."/>
            <person name="Fischer R."/>
            <person name="Frisvad J.C."/>
            <person name="Goldman G.H."/>
            <person name="Houbraken J."/>
            <person name="Oakley B."/>
            <person name="Pocsi I."/>
            <person name="Scazzocchio C."/>
            <person name="Seiboth B."/>
            <person name="vanKuyk P.A."/>
            <person name="Wortman J."/>
            <person name="Dyer P.S."/>
            <person name="Grigoriev I.V."/>
        </authorList>
    </citation>
    <scope>NUCLEOTIDE SEQUENCE [LARGE SCALE GENOMIC DNA]</scope>
    <source>
        <strain evidence="9">CBS 506.65</strain>
    </source>
</reference>
<evidence type="ECO:0000313" key="9">
    <source>
        <dbReference type="Proteomes" id="UP000184188"/>
    </source>
</evidence>
<keyword evidence="4" id="KW-0804">Transcription</keyword>
<dbReference type="PANTHER" id="PTHR46910">
    <property type="entry name" value="TRANSCRIPTION FACTOR PDR1"/>
    <property type="match status" value="1"/>
</dbReference>
<evidence type="ECO:0000313" key="8">
    <source>
        <dbReference type="EMBL" id="OJJ50225.1"/>
    </source>
</evidence>
<sequence>MAEGDEAVSSHGRRSFRSRACENCRLRKIRCDKAIPCSSCGTLGLVCKAAAAAPAAQPTTEQRQRITLSHQYERKIDQIQEQLVAIQQTLQEIPRNATPGTPTASKSVSTPTTSTSIIPTFEGQSSFSNETLLARDAAYSAVSAIPGTKLDESVCTALLSLKDSLDRHHSITKADSSRIISTPQNNSREDPSLVLLPVDFVVALVKKIKTQPPFSLVSHSWGNHIQIETLCQKIYFPSESLAPGSTTLLHGLLYYIIRDYAHEDTHQLPNPDFINYIKLCERNFSSGLNSYEMMVNPTLEKVQALLIGVIKSQEESNLQLCWTYLSVAFNMCQSMGYHRHVTLKQDSLALAEAKRHVFWSLYTIDKNVSLNLGLTSHFQDHDIDAEFFTPSEDPKQCPWDLMTLVTIKFSTIQGQVYDQLYSVAAAKAPPASTAASIEKLSAALIVVRNELLAIDVHPGLYSESLQGMALCADFITYSVLTVIYRAQTLPTNATAITSKCVEAATLALESHLKCFAIFRTRESHKQAEYVKWILLYPSFTPFVIIFTHAIATSSARDFALLQETVSSLELCKNLSQGSARLYEICKAFLNTARVLIESRQTLMGFEQHDDGSLFVPATGVKGQSNALAVPDVSWPDDMSEFNMNSADISVFLNDFLSTNRPVMDMLNMNMN</sequence>
<keyword evidence="1" id="KW-0479">Metal-binding</keyword>
<dbReference type="Pfam" id="PF00172">
    <property type="entry name" value="Zn_clus"/>
    <property type="match status" value="1"/>
</dbReference>
<dbReference type="VEuPathDB" id="FungiDB:ASPZODRAFT_58444"/>
<dbReference type="GO" id="GO:0008270">
    <property type="term" value="F:zinc ion binding"/>
    <property type="evidence" value="ECO:0007669"/>
    <property type="project" value="InterPro"/>
</dbReference>
<dbReference type="CDD" id="cd12148">
    <property type="entry name" value="fungal_TF_MHR"/>
    <property type="match status" value="1"/>
</dbReference>
<dbReference type="InterPro" id="IPR050987">
    <property type="entry name" value="AtrR-like"/>
</dbReference>
<evidence type="ECO:0000256" key="4">
    <source>
        <dbReference type="ARBA" id="ARBA00023163"/>
    </source>
</evidence>
<dbReference type="InterPro" id="IPR001138">
    <property type="entry name" value="Zn2Cys6_DnaBD"/>
</dbReference>
<dbReference type="InterPro" id="IPR007219">
    <property type="entry name" value="XnlR_reg_dom"/>
</dbReference>
<dbReference type="PANTHER" id="PTHR46910:SF25">
    <property type="entry name" value="ABC-TRANSPORTER-REGULATING TRANSCRIPTION FACTOR"/>
    <property type="match status" value="1"/>
</dbReference>
<evidence type="ECO:0000256" key="6">
    <source>
        <dbReference type="SAM" id="MobiDB-lite"/>
    </source>
</evidence>
<keyword evidence="2" id="KW-0805">Transcription regulation</keyword>
<evidence type="ECO:0000256" key="3">
    <source>
        <dbReference type="ARBA" id="ARBA00023125"/>
    </source>
</evidence>
<dbReference type="InterPro" id="IPR036864">
    <property type="entry name" value="Zn2-C6_fun-type_DNA-bd_sf"/>
</dbReference>
<dbReference type="GO" id="GO:0000981">
    <property type="term" value="F:DNA-binding transcription factor activity, RNA polymerase II-specific"/>
    <property type="evidence" value="ECO:0007669"/>
    <property type="project" value="InterPro"/>
</dbReference>
<dbReference type="GO" id="GO:0006351">
    <property type="term" value="P:DNA-templated transcription"/>
    <property type="evidence" value="ECO:0007669"/>
    <property type="project" value="InterPro"/>
</dbReference>
<dbReference type="SMART" id="SM00066">
    <property type="entry name" value="GAL4"/>
    <property type="match status" value="1"/>
</dbReference>
<dbReference type="Gene3D" id="4.10.240.10">
    <property type="entry name" value="Zn(2)-C6 fungal-type DNA-binding domain"/>
    <property type="match status" value="1"/>
</dbReference>
<evidence type="ECO:0000256" key="1">
    <source>
        <dbReference type="ARBA" id="ARBA00022723"/>
    </source>
</evidence>
<dbReference type="RefSeq" id="XP_022584735.1">
    <property type="nucleotide sequence ID" value="XM_022728768.1"/>
</dbReference>
<feature type="region of interest" description="Disordered" evidence="6">
    <location>
        <begin position="93"/>
        <end position="115"/>
    </location>
</feature>
<dbReference type="PROSITE" id="PS00463">
    <property type="entry name" value="ZN2_CY6_FUNGAL_1"/>
    <property type="match status" value="1"/>
</dbReference>
<dbReference type="SMART" id="SM00906">
    <property type="entry name" value="Fungal_trans"/>
    <property type="match status" value="1"/>
</dbReference>